<dbReference type="EMBL" id="SRSO01000034">
    <property type="protein sequence ID" value="TGV00797.1"/>
    <property type="molecule type" value="Genomic_DNA"/>
</dbReference>
<dbReference type="AlphaFoldDB" id="A0A4S1DS90"/>
<evidence type="ECO:0000313" key="3">
    <source>
        <dbReference type="Proteomes" id="UP000307602"/>
    </source>
</evidence>
<feature type="chain" id="PRO_5020944054" description="DUF4380 domain-containing protein" evidence="1">
    <location>
        <begin position="27"/>
        <end position="490"/>
    </location>
</feature>
<gene>
    <name evidence="2" type="ORF">EM932_18240</name>
</gene>
<evidence type="ECO:0000313" key="2">
    <source>
        <dbReference type="EMBL" id="TGV00797.1"/>
    </source>
</evidence>
<keyword evidence="1" id="KW-0732">Signal</keyword>
<feature type="signal peptide" evidence="1">
    <location>
        <begin position="1"/>
        <end position="26"/>
    </location>
</feature>
<accession>A0A4S1DS90</accession>
<dbReference type="Proteomes" id="UP000307602">
    <property type="component" value="Unassembled WGS sequence"/>
</dbReference>
<dbReference type="PROSITE" id="PS51257">
    <property type="entry name" value="PROKAR_LIPOPROTEIN"/>
    <property type="match status" value="1"/>
</dbReference>
<comment type="caution">
    <text evidence="2">The sequence shown here is derived from an EMBL/GenBank/DDBJ whole genome shotgun (WGS) entry which is preliminary data.</text>
</comment>
<evidence type="ECO:0000256" key="1">
    <source>
        <dbReference type="SAM" id="SignalP"/>
    </source>
</evidence>
<proteinExistence type="predicted"/>
<organism evidence="2 3">
    <name type="scientific">Flavivirga rizhaonensis</name>
    <dbReference type="NCBI Taxonomy" id="2559571"/>
    <lineage>
        <taxon>Bacteria</taxon>
        <taxon>Pseudomonadati</taxon>
        <taxon>Bacteroidota</taxon>
        <taxon>Flavobacteriia</taxon>
        <taxon>Flavobacteriales</taxon>
        <taxon>Flavobacteriaceae</taxon>
        <taxon>Flavivirga</taxon>
    </lineage>
</organism>
<evidence type="ECO:0008006" key="4">
    <source>
        <dbReference type="Google" id="ProtNLM"/>
    </source>
</evidence>
<dbReference type="OrthoDB" id="975956at2"/>
<keyword evidence="3" id="KW-1185">Reference proteome</keyword>
<protein>
    <recommendedName>
        <fullName evidence="4">DUF4380 domain-containing protein</fullName>
    </recommendedName>
</protein>
<name>A0A4S1DS90_9FLAO</name>
<reference evidence="2 3" key="1">
    <citation type="submission" date="2019-04" db="EMBL/GenBank/DDBJ databases">
        <authorList>
            <person name="Liu A."/>
        </authorList>
    </citation>
    <scope>NUCLEOTIDE SEQUENCE [LARGE SCALE GENOMIC DNA]</scope>
    <source>
        <strain evidence="2 3">RZ03</strain>
    </source>
</reference>
<sequence length="490" mass="56095">MKYIKTITIKFNLSYLVVLFSISCFAQDFKTVSVENNYKDWGWNNVHIAKNKYISLAVVPDAGGRILEYNLGEVPSLWLNPKLKGKTFPATDEVKMKEWRNFGGYRLVPIPVENCSVDKNGNKGKRWPPPAIIGDAKYDVAIRENKLGHQTIEVKSGVQQLPVPKFFGNKGFVYPNKIEEELQYSRSLYIEPHSSLVYIDHTLKNVGETKVKRGLKISSQHVSETKRGMHDGENYVAYIPFDENLKLPNGKQFEVTTNPDLRWQYLNRNRFKLDKNNPEHIEKYYNHGTNWKGEVAPGIYEVEYDYNQMAGFHIIASDSWLCYVNKKTNTAFVKIMEPYNPQLEYDHGLNNAIFCSGLSEGYIETEVMTPLYDLAPNESFNYREIHGAAKIENAPILNVNLAGVTTHKMTFDLKLNKVTGTYGVFIEGRAILRLLDASGNVIKDIKKDMVNPLKSFSFEAFLRDFIKVKSCELYIEDVNGKLNLLDSYSL</sequence>